<organism evidence="2 3">
    <name type="scientific">Planktothrix agardhii (strain NIVA-CYA 126/8)</name>
    <dbReference type="NCBI Taxonomy" id="388467"/>
    <lineage>
        <taxon>Bacteria</taxon>
        <taxon>Bacillati</taxon>
        <taxon>Cyanobacteriota</taxon>
        <taxon>Cyanophyceae</taxon>
        <taxon>Oscillatoriophycideae</taxon>
        <taxon>Oscillatoriales</taxon>
        <taxon>Microcoleaceae</taxon>
        <taxon>Planktothrix</taxon>
    </lineage>
</organism>
<dbReference type="Pfam" id="PF26355">
    <property type="entry name" value="HTH_VMAP-M9"/>
    <property type="match status" value="1"/>
</dbReference>
<dbReference type="PANTHER" id="PTHR11017">
    <property type="entry name" value="LEUCINE-RICH REPEAT-CONTAINING PROTEIN"/>
    <property type="match status" value="1"/>
</dbReference>
<reference evidence="2 3" key="1">
    <citation type="journal article" date="2014" name="Appl. Environ. Microbiol.">
        <title>Elucidation of insertion elements encoded on plasmids and in vitro construction of shuttle vectors from the toxic cyanobacterium Planktothrix.</title>
        <authorList>
            <person name="Christiansen G."/>
            <person name="Goesmann A."/>
            <person name="Kurmayer R."/>
        </authorList>
    </citation>
    <scope>NUCLEOTIDE SEQUENCE [LARGE SCALE GENOMIC DNA]</scope>
    <source>
        <strain evidence="2 3">NIVA-CYA 126/8</strain>
    </source>
</reference>
<evidence type="ECO:0000313" key="2">
    <source>
        <dbReference type="EMBL" id="KEI66195.1"/>
    </source>
</evidence>
<dbReference type="GO" id="GO:0006952">
    <property type="term" value="P:defense response"/>
    <property type="evidence" value="ECO:0007669"/>
    <property type="project" value="InterPro"/>
</dbReference>
<dbReference type="InterPro" id="IPR044974">
    <property type="entry name" value="Disease_R_plants"/>
</dbReference>
<dbReference type="InterPro" id="IPR003593">
    <property type="entry name" value="AAA+_ATPase"/>
</dbReference>
<dbReference type="HOGENOM" id="CLU_025923_0_0_3"/>
<dbReference type="PRINTS" id="PR00364">
    <property type="entry name" value="DISEASERSIST"/>
</dbReference>
<dbReference type="Gene3D" id="3.40.50.300">
    <property type="entry name" value="P-loop containing nucleotide triphosphate hydrolases"/>
    <property type="match status" value="1"/>
</dbReference>
<gene>
    <name evidence="2" type="ORF">A19Y_1089</name>
</gene>
<dbReference type="Proteomes" id="UP000027395">
    <property type="component" value="Chromosome"/>
</dbReference>
<sequence length="465" mass="53341">MKILIFCGVMDIEEFLKLADNVVFSETEKHLDDLQKAVLRGVWDGQKYSEIAEECYLTEAYVRNLASQLWKMFSGILGENIRKSNIISSLERSQSAYFLNYNESVNLSHVNICNNNSSSIIPTERSQSPPKQQQIDLGTAPDLKKIYDRIHELKTLQNWIIQENCRLVSIIGLSGIGKTTLTRYLIQTLQPEFEAIIWRSFCTSPSLEITLKNLLLFLSNQSLTDLPVSLEEQLSLLIEYLRTKRCLIILDDVQTLLNQGTLAGQYHPDSKNYSLLFKLIAETSHQSCLILNSWELPQDIVTLTDDNAPIRCLKLSGLGSAATEILREKRLKDEEQWHLLIETYQGNPLWLKIVATLIQDIFRGKVAEFIKYDNLYIGDELTEILKQHLERLSEIEKTVITTLSQEKPPLGIAELIEISKLPATDVFKAIQSLERRCLIETEEQQQQTYFKVSPIIQQYLILNCQ</sequence>
<dbReference type="InterPro" id="IPR058651">
    <property type="entry name" value="HTH_VMAP-M9"/>
</dbReference>
<feature type="domain" description="AAA+ ATPase" evidence="1">
    <location>
        <begin position="164"/>
        <end position="342"/>
    </location>
</feature>
<proteinExistence type="predicted"/>
<accession>A0A073CQ96</accession>
<dbReference type="InterPro" id="IPR027417">
    <property type="entry name" value="P-loop_NTPase"/>
</dbReference>
<dbReference type="SMART" id="SM00382">
    <property type="entry name" value="AAA"/>
    <property type="match status" value="1"/>
</dbReference>
<dbReference type="InterPro" id="IPR036388">
    <property type="entry name" value="WH-like_DNA-bd_sf"/>
</dbReference>
<dbReference type="AlphaFoldDB" id="A0A073CQ96"/>
<protein>
    <recommendedName>
        <fullName evidence="1">AAA+ ATPase domain-containing protein</fullName>
    </recommendedName>
</protein>
<name>A0A073CQ96_PLAA1</name>
<dbReference type="PATRIC" id="fig|388467.6.peg.1033"/>
<evidence type="ECO:0000259" key="1">
    <source>
        <dbReference type="SMART" id="SM00382"/>
    </source>
</evidence>
<dbReference type="eggNOG" id="COG1672">
    <property type="taxonomic scope" value="Bacteria"/>
</dbReference>
<dbReference type="InterPro" id="IPR002182">
    <property type="entry name" value="NB-ARC"/>
</dbReference>
<dbReference type="STRING" id="388467.A19Y_1089"/>
<dbReference type="Gene3D" id="1.10.10.10">
    <property type="entry name" value="Winged helix-like DNA-binding domain superfamily/Winged helix DNA-binding domain"/>
    <property type="match status" value="1"/>
</dbReference>
<dbReference type="PANTHER" id="PTHR11017:SF385">
    <property type="entry name" value="DISEASE RESISTANCE PROTEIN (TIR-NBS-LRR CLASS)-RELATED"/>
    <property type="match status" value="1"/>
</dbReference>
<dbReference type="SUPFAM" id="SSF52540">
    <property type="entry name" value="P-loop containing nucleoside triphosphate hydrolases"/>
    <property type="match status" value="1"/>
</dbReference>
<dbReference type="Pfam" id="PF00931">
    <property type="entry name" value="NB-ARC"/>
    <property type="match status" value="1"/>
</dbReference>
<dbReference type="EMBL" id="CM002803">
    <property type="protein sequence ID" value="KEI66195.1"/>
    <property type="molecule type" value="Genomic_DNA"/>
</dbReference>
<dbReference type="GO" id="GO:0043531">
    <property type="term" value="F:ADP binding"/>
    <property type="evidence" value="ECO:0007669"/>
    <property type="project" value="InterPro"/>
</dbReference>
<evidence type="ECO:0000313" key="3">
    <source>
        <dbReference type="Proteomes" id="UP000027395"/>
    </source>
</evidence>
<keyword evidence="3" id="KW-1185">Reference proteome</keyword>